<name>A0A0L0NBT7_TOLOC</name>
<dbReference type="GO" id="GO:0006397">
    <property type="term" value="P:mRNA processing"/>
    <property type="evidence" value="ECO:0007669"/>
    <property type="project" value="UniProtKB-KW"/>
</dbReference>
<dbReference type="STRING" id="1163406.A0A0L0NBT7"/>
<accession>A0A0L0NBT7</accession>
<dbReference type="Proteomes" id="UP000036947">
    <property type="component" value="Unassembled WGS sequence"/>
</dbReference>
<feature type="compositionally biased region" description="Gly residues" evidence="5">
    <location>
        <begin position="346"/>
        <end position="358"/>
    </location>
</feature>
<feature type="region of interest" description="Disordered" evidence="5">
    <location>
        <begin position="35"/>
        <end position="160"/>
    </location>
</feature>
<gene>
    <name evidence="7" type="ORF">TOPH_03695</name>
</gene>
<dbReference type="PANTHER" id="PTHR13484:SF0">
    <property type="entry name" value="PRE-MRNA 3'-END-PROCESSING FACTOR FIP1"/>
    <property type="match status" value="1"/>
</dbReference>
<dbReference type="InterPro" id="IPR051187">
    <property type="entry name" value="Pre-mRNA_3'-end_processing_reg"/>
</dbReference>
<organism evidence="7 8">
    <name type="scientific">Tolypocladium ophioglossoides (strain CBS 100239)</name>
    <name type="common">Snaketongue truffleclub</name>
    <name type="synonym">Elaphocordyceps ophioglossoides</name>
    <dbReference type="NCBI Taxonomy" id="1163406"/>
    <lineage>
        <taxon>Eukaryota</taxon>
        <taxon>Fungi</taxon>
        <taxon>Dikarya</taxon>
        <taxon>Ascomycota</taxon>
        <taxon>Pezizomycotina</taxon>
        <taxon>Sordariomycetes</taxon>
        <taxon>Hypocreomycetidae</taxon>
        <taxon>Hypocreales</taxon>
        <taxon>Ophiocordycipitaceae</taxon>
        <taxon>Tolypocladium</taxon>
    </lineage>
</organism>
<evidence type="ECO:0000256" key="3">
    <source>
        <dbReference type="ARBA" id="ARBA00022664"/>
    </source>
</evidence>
<feature type="compositionally biased region" description="Gly residues" evidence="5">
    <location>
        <begin position="309"/>
        <end position="328"/>
    </location>
</feature>
<feature type="compositionally biased region" description="Low complexity" evidence="5">
    <location>
        <begin position="147"/>
        <end position="159"/>
    </location>
</feature>
<dbReference type="PANTHER" id="PTHR13484">
    <property type="entry name" value="FIP1-LIKE 1 PROTEIN"/>
    <property type="match status" value="1"/>
</dbReference>
<reference evidence="7 8" key="1">
    <citation type="journal article" date="2015" name="BMC Genomics">
        <title>The genome of the truffle-parasite Tolypocladium ophioglossoides and the evolution of antifungal peptaibiotics.</title>
        <authorList>
            <person name="Quandt C.A."/>
            <person name="Bushley K.E."/>
            <person name="Spatafora J.W."/>
        </authorList>
    </citation>
    <scope>NUCLEOTIDE SEQUENCE [LARGE SCALE GENOMIC DNA]</scope>
    <source>
        <strain evidence="7 8">CBS 100239</strain>
    </source>
</reference>
<feature type="compositionally biased region" description="Acidic residues" evidence="5">
    <location>
        <begin position="69"/>
        <end position="93"/>
    </location>
</feature>
<dbReference type="OrthoDB" id="1917198at2759"/>
<evidence type="ECO:0000259" key="6">
    <source>
        <dbReference type="Pfam" id="PF05182"/>
    </source>
</evidence>
<feature type="region of interest" description="Disordered" evidence="5">
    <location>
        <begin position="346"/>
        <end position="365"/>
    </location>
</feature>
<dbReference type="EMBL" id="LFRF01000008">
    <property type="protein sequence ID" value="KND91479.1"/>
    <property type="molecule type" value="Genomic_DNA"/>
</dbReference>
<evidence type="ECO:0000256" key="2">
    <source>
        <dbReference type="ARBA" id="ARBA00007459"/>
    </source>
</evidence>
<keyword evidence="8" id="KW-1185">Reference proteome</keyword>
<evidence type="ECO:0000256" key="1">
    <source>
        <dbReference type="ARBA" id="ARBA00004123"/>
    </source>
</evidence>
<evidence type="ECO:0000313" key="8">
    <source>
        <dbReference type="Proteomes" id="UP000036947"/>
    </source>
</evidence>
<proteinExistence type="inferred from homology"/>
<protein>
    <submittedName>
        <fullName evidence="7">Pre-mRNA polyadenylation factor FIP1</fullName>
    </submittedName>
</protein>
<evidence type="ECO:0000256" key="5">
    <source>
        <dbReference type="SAM" id="MobiDB-lite"/>
    </source>
</evidence>
<feature type="compositionally biased region" description="Acidic residues" evidence="5">
    <location>
        <begin position="39"/>
        <end position="50"/>
    </location>
</feature>
<sequence>FHQRSIILQLDTALLQAPYIHHDIAQIHAKSVAMSEHEMEMDEGDDLYEPEEPKVETEDDKKPPTKSEELEEGEEEDESGAMDEVDDDSDIDIITERKDGTKAAPPPQSKYSDIRNIPQRSASTDTPVKPAPVKKEEARPTGAANVAAPSADHTSAAASKSTIDINTNPVYLAAGKPITQVNIDEDLPDNEKPWRKPGTDISDYFNYGFDEFTWALYAAKQESIRGEFGADAFNSNNKKMMEDLNSMMMMGGLGIPGSGGGGSGTGGMSGMDGMPPEMQAMMQQMMASGMDPSQMDPSQMNAMFSGMQSGSGGGGAQGNQGQNFGGGGFGGNQGGYGYDQGMAAGGGGGGGRGGFGGGRGRRGRW</sequence>
<feature type="compositionally biased region" description="Basic and acidic residues" evidence="5">
    <location>
        <begin position="51"/>
        <end position="68"/>
    </location>
</feature>
<dbReference type="GO" id="GO:0005847">
    <property type="term" value="C:mRNA cleavage and polyadenylation specificity factor complex"/>
    <property type="evidence" value="ECO:0007669"/>
    <property type="project" value="TreeGrafter"/>
</dbReference>
<evidence type="ECO:0000313" key="7">
    <source>
        <dbReference type="EMBL" id="KND91479.1"/>
    </source>
</evidence>
<feature type="region of interest" description="Disordered" evidence="5">
    <location>
        <begin position="306"/>
        <end position="328"/>
    </location>
</feature>
<evidence type="ECO:0000256" key="4">
    <source>
        <dbReference type="ARBA" id="ARBA00023242"/>
    </source>
</evidence>
<feature type="non-terminal residue" evidence="7">
    <location>
        <position position="1"/>
    </location>
</feature>
<keyword evidence="4" id="KW-0539">Nucleus</keyword>
<comment type="similarity">
    <text evidence="2">Belongs to the FIP1 family.</text>
</comment>
<comment type="subcellular location">
    <subcellularLocation>
        <location evidence="1">Nucleus</location>
    </subcellularLocation>
</comment>
<dbReference type="InterPro" id="IPR007854">
    <property type="entry name" value="Fip1_dom"/>
</dbReference>
<keyword evidence="3" id="KW-0507">mRNA processing</keyword>
<comment type="caution">
    <text evidence="7">The sequence shown here is derived from an EMBL/GenBank/DDBJ whole genome shotgun (WGS) entry which is preliminary data.</text>
</comment>
<dbReference type="Pfam" id="PF05182">
    <property type="entry name" value="Fip1"/>
    <property type="match status" value="1"/>
</dbReference>
<feature type="domain" description="Pre-mRNA polyadenylation factor Fip1" evidence="6">
    <location>
        <begin position="190"/>
        <end position="225"/>
    </location>
</feature>
<dbReference type="AlphaFoldDB" id="A0A0L0NBT7"/>